<proteinExistence type="inferred from homology"/>
<dbReference type="PANTHER" id="PTHR12756">
    <property type="entry name" value="CYTOSOLIC CARBOXYPEPTIDASE"/>
    <property type="match status" value="1"/>
</dbReference>
<keyword evidence="4" id="KW-0645">Protease</keyword>
<dbReference type="EMBL" id="JAPMOU010000033">
    <property type="protein sequence ID" value="MDE1464355.1"/>
    <property type="molecule type" value="Genomic_DNA"/>
</dbReference>
<dbReference type="Gene3D" id="2.60.40.3120">
    <property type="match status" value="1"/>
</dbReference>
<name>A0ABT5UDR2_9GAMM</name>
<dbReference type="RefSeq" id="WP_274690682.1">
    <property type="nucleotide sequence ID" value="NZ_JAPMOU010000033.1"/>
</dbReference>
<sequence length="375" mass="42955">MHISDQFDGGNITVVSLEDADNIQLEIKRDHQSDFYQWFYFRFVGEVGEKYQFHITNAANAAYADGWDGYQVLASYDRENWFRMPTQYENGVLSVKFGLEEASLFFAYFEPYSYERHLDLLQAAMVDERVSIHLLGQTLDGRDLNMLQVGEATAPYKVWLIARQHPGETMAEWFIEGTLEALLNPNLGVARQLLKQTVFYIVPNMNPDGSVRGHLRTNAAGINLNREWQNPSLEKSPEVFLVRKKMHEIGGDIFLDIHGDEVLPYNFVVTAEGIPNYSDYIANLEQRFKDVLLQVTPEFQVEHGYPVDQPGQANLSMAASYLANHFQTLSMTLEMPFKDNQLLADPLTGWSAERSKQLGKDVLISIWQTLELIER</sequence>
<dbReference type="SUPFAM" id="SSF53187">
    <property type="entry name" value="Zn-dependent exopeptidases"/>
    <property type="match status" value="1"/>
</dbReference>
<feature type="domain" description="Peptidase M14" evidence="3">
    <location>
        <begin position="110"/>
        <end position="370"/>
    </location>
</feature>
<dbReference type="PROSITE" id="PS52035">
    <property type="entry name" value="PEPTIDASE_M14"/>
    <property type="match status" value="1"/>
</dbReference>
<evidence type="ECO:0000313" key="5">
    <source>
        <dbReference type="Proteomes" id="UP001528823"/>
    </source>
</evidence>
<reference evidence="4 5" key="1">
    <citation type="submission" date="2022-11" db="EMBL/GenBank/DDBJ databases">
        <title>Spartinivicinus poritis sp. nov., isolated from scleractinian coral Porites lutea.</title>
        <authorList>
            <person name="Zhang G."/>
            <person name="Cai L."/>
            <person name="Wei Q."/>
        </authorList>
    </citation>
    <scope>NUCLEOTIDE SEQUENCE [LARGE SCALE GENOMIC DNA]</scope>
    <source>
        <strain evidence="4 5">A2-2</strain>
    </source>
</reference>
<keyword evidence="5" id="KW-1185">Reference proteome</keyword>
<accession>A0ABT5UDR2</accession>
<dbReference type="InterPro" id="IPR040626">
    <property type="entry name" value="Pepdidase_M14_N"/>
</dbReference>
<dbReference type="GO" id="GO:0004180">
    <property type="term" value="F:carboxypeptidase activity"/>
    <property type="evidence" value="ECO:0007669"/>
    <property type="project" value="UniProtKB-KW"/>
</dbReference>
<evidence type="ECO:0000256" key="1">
    <source>
        <dbReference type="ARBA" id="ARBA00001947"/>
    </source>
</evidence>
<gene>
    <name evidence="4" type="ORF">ORQ98_20545</name>
</gene>
<dbReference type="Proteomes" id="UP001528823">
    <property type="component" value="Unassembled WGS sequence"/>
</dbReference>
<dbReference type="PANTHER" id="PTHR12756:SF11">
    <property type="entry name" value="CYTOSOLIC CARBOXYPEPTIDASE 1"/>
    <property type="match status" value="1"/>
</dbReference>
<dbReference type="Gene3D" id="3.40.630.10">
    <property type="entry name" value="Zn peptidases"/>
    <property type="match status" value="1"/>
</dbReference>
<dbReference type="InterPro" id="IPR000834">
    <property type="entry name" value="Peptidase_M14"/>
</dbReference>
<comment type="caution">
    <text evidence="4">The sequence shown here is derived from an EMBL/GenBank/DDBJ whole genome shotgun (WGS) entry which is preliminary data.</text>
</comment>
<organism evidence="4 5">
    <name type="scientific">Spartinivicinus poritis</name>
    <dbReference type="NCBI Taxonomy" id="2994640"/>
    <lineage>
        <taxon>Bacteria</taxon>
        <taxon>Pseudomonadati</taxon>
        <taxon>Pseudomonadota</taxon>
        <taxon>Gammaproteobacteria</taxon>
        <taxon>Oceanospirillales</taxon>
        <taxon>Zooshikellaceae</taxon>
        <taxon>Spartinivicinus</taxon>
    </lineage>
</organism>
<dbReference type="Pfam" id="PF18027">
    <property type="entry name" value="Pepdidase_M14_N"/>
    <property type="match status" value="1"/>
</dbReference>
<dbReference type="CDD" id="cd06234">
    <property type="entry name" value="M14_PaCCP-like"/>
    <property type="match status" value="1"/>
</dbReference>
<dbReference type="Pfam" id="PF00246">
    <property type="entry name" value="Peptidase_M14"/>
    <property type="match status" value="1"/>
</dbReference>
<keyword evidence="4" id="KW-0121">Carboxypeptidase</keyword>
<comment type="cofactor">
    <cofactor evidence="1">
        <name>Zn(2+)</name>
        <dbReference type="ChEBI" id="CHEBI:29105"/>
    </cofactor>
</comment>
<dbReference type="SMART" id="SM00631">
    <property type="entry name" value="Zn_pept"/>
    <property type="match status" value="1"/>
</dbReference>
<feature type="active site" description="Proton donor/acceptor" evidence="2">
    <location>
        <position position="334"/>
    </location>
</feature>
<keyword evidence="4" id="KW-0378">Hydrolase</keyword>
<dbReference type="InterPro" id="IPR050821">
    <property type="entry name" value="Cytosolic_carboxypeptidase"/>
</dbReference>
<evidence type="ECO:0000259" key="3">
    <source>
        <dbReference type="PROSITE" id="PS52035"/>
    </source>
</evidence>
<evidence type="ECO:0000256" key="2">
    <source>
        <dbReference type="PROSITE-ProRule" id="PRU01379"/>
    </source>
</evidence>
<comment type="similarity">
    <text evidence="2">Belongs to the peptidase M14 family.</text>
</comment>
<evidence type="ECO:0000313" key="4">
    <source>
        <dbReference type="EMBL" id="MDE1464355.1"/>
    </source>
</evidence>
<protein>
    <submittedName>
        <fullName evidence="4">M14-type cytosolic carboxypeptidase</fullName>
    </submittedName>
</protein>